<feature type="chain" id="PRO_5042200965" evidence="1">
    <location>
        <begin position="24"/>
        <end position="83"/>
    </location>
</feature>
<dbReference type="AlphaFoldDB" id="A0AAE9E7W6"/>
<keyword evidence="3" id="KW-1185">Reference proteome</keyword>
<feature type="signal peptide" evidence="1">
    <location>
        <begin position="1"/>
        <end position="23"/>
    </location>
</feature>
<name>A0AAE9E7W6_CAEBR</name>
<evidence type="ECO:0000313" key="2">
    <source>
        <dbReference type="EMBL" id="UMM17421.1"/>
    </source>
</evidence>
<dbReference type="Proteomes" id="UP000829354">
    <property type="component" value="Chromosome II"/>
</dbReference>
<evidence type="ECO:0000256" key="1">
    <source>
        <dbReference type="SAM" id="SignalP"/>
    </source>
</evidence>
<organism evidence="2 3">
    <name type="scientific">Caenorhabditis briggsae</name>
    <dbReference type="NCBI Taxonomy" id="6238"/>
    <lineage>
        <taxon>Eukaryota</taxon>
        <taxon>Metazoa</taxon>
        <taxon>Ecdysozoa</taxon>
        <taxon>Nematoda</taxon>
        <taxon>Chromadorea</taxon>
        <taxon>Rhabditida</taxon>
        <taxon>Rhabditina</taxon>
        <taxon>Rhabditomorpha</taxon>
        <taxon>Rhabditoidea</taxon>
        <taxon>Rhabditidae</taxon>
        <taxon>Peloderinae</taxon>
        <taxon>Caenorhabditis</taxon>
    </lineage>
</organism>
<accession>A0AAE9E7W6</accession>
<keyword evidence="1" id="KW-0732">Signal</keyword>
<proteinExistence type="predicted"/>
<protein>
    <submittedName>
        <fullName evidence="2">Uncharacterized protein</fullName>
    </submittedName>
</protein>
<dbReference type="EMBL" id="CP092621">
    <property type="protein sequence ID" value="UMM17421.1"/>
    <property type="molecule type" value="Genomic_DNA"/>
</dbReference>
<reference evidence="2 3" key="1">
    <citation type="submission" date="2022-04" db="EMBL/GenBank/DDBJ databases">
        <title>Chromosome-level reference genomes for two strains of Caenorhabditis briggsae: an improved platform for comparative genomics.</title>
        <authorList>
            <person name="Stevens L."/>
            <person name="Andersen E."/>
        </authorList>
    </citation>
    <scope>NUCLEOTIDE SEQUENCE [LARGE SCALE GENOMIC DNA]</scope>
    <source>
        <strain evidence="2">VX34</strain>
        <tissue evidence="2">Whole-organism</tissue>
    </source>
</reference>
<evidence type="ECO:0000313" key="3">
    <source>
        <dbReference type="Proteomes" id="UP000829354"/>
    </source>
</evidence>
<sequence length="83" mass="9542">MKSYWLLQKIFALHLTITTQLRSSSIPNPVNQQEIGLFIFRSSVAEASLTPRIDLSIISKEEGNRDGGQKKMELFLKMREFIT</sequence>
<gene>
    <name evidence="2" type="ORF">L5515_013977</name>
</gene>